<dbReference type="AlphaFoldDB" id="A0A541AXQ7"/>
<keyword evidence="2" id="KW-0496">Mitochondrion</keyword>
<keyword evidence="1" id="KW-1133">Transmembrane helix</keyword>
<keyword evidence="1" id="KW-0812">Transmembrane</keyword>
<organism evidence="2 3">
    <name type="scientific">Pyrrhoderma noxium</name>
    <dbReference type="NCBI Taxonomy" id="2282107"/>
    <lineage>
        <taxon>Eukaryota</taxon>
        <taxon>Fungi</taxon>
        <taxon>Dikarya</taxon>
        <taxon>Basidiomycota</taxon>
        <taxon>Agaricomycotina</taxon>
        <taxon>Agaricomycetes</taxon>
        <taxon>Hymenochaetales</taxon>
        <taxon>Hymenochaetaceae</taxon>
        <taxon>Pyrrhoderma</taxon>
    </lineage>
</organism>
<feature type="transmembrane region" description="Helical" evidence="1">
    <location>
        <begin position="90"/>
        <end position="108"/>
    </location>
</feature>
<evidence type="ECO:0000313" key="3">
    <source>
        <dbReference type="Proteomes" id="UP000217199"/>
    </source>
</evidence>
<dbReference type="EMBL" id="CM008263">
    <property type="protein sequence ID" value="TQF64851.1"/>
    <property type="molecule type" value="Genomic_DNA"/>
</dbReference>
<gene>
    <name evidence="2" type="ORF">PNOK_m000120</name>
</gene>
<evidence type="ECO:0000313" key="2">
    <source>
        <dbReference type="EMBL" id="TQF64851.1"/>
    </source>
</evidence>
<dbReference type="Proteomes" id="UP000217199">
    <property type="component" value="Mitochondrion MT"/>
</dbReference>
<keyword evidence="1" id="KW-0472">Membrane</keyword>
<proteinExistence type="predicted"/>
<comment type="caution">
    <text evidence="2">The sequence shown here is derived from an EMBL/GenBank/DDBJ whole genome shotgun (WGS) entry which is preliminary data.</text>
</comment>
<geneLocation type="mitochondrion" evidence="2"/>
<sequence>MLGMLTLCQRILIRLHQLQISTVDDNKPVCYDDIYTIVRLIRLVNDKHDDKLIDLLNILRNLVDIEELALKESSIFRFKHELKPDDFINTYQYISIHIMIWLLILPTIHSKHWWIYHWINQMIN</sequence>
<dbReference type="EMBL" id="NBII01000013">
    <property type="protein sequence ID" value="TQF64851.1"/>
    <property type="molecule type" value="Genomic_DNA"/>
</dbReference>
<keyword evidence="3" id="KW-1185">Reference proteome</keyword>
<evidence type="ECO:0000256" key="1">
    <source>
        <dbReference type="SAM" id="Phobius"/>
    </source>
</evidence>
<reference evidence="2 3" key="1">
    <citation type="journal article" date="2017" name="bioRxiv">
        <title>The Genomic Landscape Of Tree Rot In Phellinus noxius And Its Hymenochaetales Members.</title>
        <authorList>
            <person name="Chung C.-L."/>
            <person name="Lee J.T."/>
            <person name="Akiba M."/>
            <person name="Lee H.-H."/>
            <person name="Kuo T.-H."/>
            <person name="Liu D."/>
            <person name="Ke H.-M."/>
            <person name="Yokoi T."/>
            <person name="Roa M.B."/>
            <person name="Lu M.J."/>
            <person name="Chang Y.-Y."/>
            <person name="Ann P.-J."/>
            <person name="Tsai J.-N."/>
            <person name="Chen C.-Y."/>
            <person name="Tzean S.-S."/>
            <person name="Ota Y."/>
            <person name="Hattori T."/>
            <person name="Sahashi N."/>
            <person name="Liou R.-F."/>
            <person name="Kikuchi T."/>
            <person name="Tsai I.J."/>
        </authorList>
    </citation>
    <scope>NUCLEOTIDE SEQUENCE [LARGE SCALE GENOMIC DNA]</scope>
    <source>
        <strain evidence="2 3">FFPRI411160</strain>
    </source>
</reference>
<protein>
    <submittedName>
        <fullName evidence="2">Uncharacterized protein</fullName>
    </submittedName>
</protein>
<accession>A0A541AXQ7</accession>
<name>A0A541AXQ7_9AGAM</name>
<dbReference type="InParanoid" id="A0A541AXQ7"/>